<comment type="caution">
    <text evidence="3">The sequence shown here is derived from an EMBL/GenBank/DDBJ whole genome shotgun (WGS) entry which is preliminary data.</text>
</comment>
<comment type="subunit">
    <text evidence="1">Component of the NuA4 histone acetyltransferase complex.</text>
</comment>
<dbReference type="AlphaFoldDB" id="A0A9N9LT86"/>
<accession>A0A9N9LT86</accession>
<evidence type="ECO:0008006" key="5">
    <source>
        <dbReference type="Google" id="ProtNLM"/>
    </source>
</evidence>
<organism evidence="3 4">
    <name type="scientific">Hymenoscyphus albidus</name>
    <dbReference type="NCBI Taxonomy" id="595503"/>
    <lineage>
        <taxon>Eukaryota</taxon>
        <taxon>Fungi</taxon>
        <taxon>Dikarya</taxon>
        <taxon>Ascomycota</taxon>
        <taxon>Pezizomycotina</taxon>
        <taxon>Leotiomycetes</taxon>
        <taxon>Helotiales</taxon>
        <taxon>Helotiaceae</taxon>
        <taxon>Hymenoscyphus</taxon>
    </lineage>
</organism>
<feature type="compositionally biased region" description="Polar residues" evidence="2">
    <location>
        <begin position="159"/>
        <end position="170"/>
    </location>
</feature>
<feature type="region of interest" description="Disordered" evidence="2">
    <location>
        <begin position="421"/>
        <end position="444"/>
    </location>
</feature>
<feature type="region of interest" description="Disordered" evidence="2">
    <location>
        <begin position="149"/>
        <end position="219"/>
    </location>
</feature>
<dbReference type="InterPro" id="IPR016197">
    <property type="entry name" value="Chromo-like_dom_sf"/>
</dbReference>
<dbReference type="EMBL" id="CAJVRM010000240">
    <property type="protein sequence ID" value="CAG8978009.1"/>
    <property type="molecule type" value="Genomic_DNA"/>
</dbReference>
<gene>
    <name evidence="3" type="ORF">HYALB_00000679</name>
</gene>
<feature type="compositionally biased region" description="Basic and acidic residues" evidence="2">
    <location>
        <begin position="359"/>
        <end position="369"/>
    </location>
</feature>
<feature type="compositionally biased region" description="Basic residues" evidence="2">
    <location>
        <begin position="716"/>
        <end position="726"/>
    </location>
</feature>
<feature type="compositionally biased region" description="Basic and acidic residues" evidence="2">
    <location>
        <begin position="171"/>
        <end position="183"/>
    </location>
</feature>
<proteinExistence type="predicted"/>
<feature type="compositionally biased region" description="Basic and acidic residues" evidence="2">
    <location>
        <begin position="274"/>
        <end position="287"/>
    </location>
</feature>
<dbReference type="CDD" id="cd00024">
    <property type="entry name" value="CD_CSD"/>
    <property type="match status" value="1"/>
</dbReference>
<feature type="region of interest" description="Disordered" evidence="2">
    <location>
        <begin position="635"/>
        <end position="667"/>
    </location>
</feature>
<feature type="region of interest" description="Disordered" evidence="2">
    <location>
        <begin position="710"/>
        <end position="751"/>
    </location>
</feature>
<feature type="compositionally biased region" description="Basic residues" evidence="2">
    <location>
        <begin position="740"/>
        <end position="751"/>
    </location>
</feature>
<reference evidence="3" key="1">
    <citation type="submission" date="2021-07" db="EMBL/GenBank/DDBJ databases">
        <authorList>
            <person name="Durling M."/>
        </authorList>
    </citation>
    <scope>NUCLEOTIDE SEQUENCE</scope>
</reference>
<feature type="compositionally biased region" description="Acidic residues" evidence="2">
    <location>
        <begin position="305"/>
        <end position="323"/>
    </location>
</feature>
<evidence type="ECO:0000256" key="1">
    <source>
        <dbReference type="ARBA" id="ARBA00011353"/>
    </source>
</evidence>
<evidence type="ECO:0000313" key="3">
    <source>
        <dbReference type="EMBL" id="CAG8978009.1"/>
    </source>
</evidence>
<feature type="region of interest" description="Disordered" evidence="2">
    <location>
        <begin position="232"/>
        <end position="327"/>
    </location>
</feature>
<sequence>MCSYWDGSQSRRSRGGTSVLVSAWLCTRLYGSHKASNWVRAADWRSFCNKDLWQDHILRDPQRQHRASSLLRHSYTLLCSLKLSIENSKSSSYINPGIPPLATTLPSIIVHLALTMDDIIFYQPPSASKNRPPRLLGVRTTLNGFGASGASVPIRQTAPDFNQQNNPSKDNITESRDLSDSSQKRHPVQRYRNNKVQMQENSTVAPNPLGSNDDDDFPEIDELLSGMKQQNHLASADPNSDNNNNDDDFPDIDELLSGIRQKSVLASAKPNHSKIAEKINNRDRRDGPLNSSCSEGSTQDPIILSDDESTGAESETDYTDPDVDLTANSCPHSPHIADNELMDGFSSRAALTPHCLVADHQDDNDKNSGEIDNTQLQLPADRPRSASPSQWSITYQASKQIDTDNIQGSTNLDVTKELENRGSDISIEGSAEDGDGTCSTKERELSAVSVKNPVSDSNILEQSLQLDLAAASPQESDLKNDHLPKRRLRGVTENFRRKSPRTIAPIRLASTASAALRPSAESQSRAQITTLDREIVNDGSTNDSNDGDYDDRNVATGSRRGFRLRKPVRRTKDTGDCNAAAYPTHSLDVPCQAAEAISSGSMQESEEIPIHGSFTLKIVESKVLYCLTFSQESSPLFQSQGQRQDSPTDLEEPQPAASITDPTQEWGIHKITGQKMVRGERHFRVEWNETWMPESELAGAEELVEAFMTEVGTGTRGRKPPQKRGRLATGLADDLNKGEPKKRRRQPRKQM</sequence>
<evidence type="ECO:0000313" key="4">
    <source>
        <dbReference type="Proteomes" id="UP000701801"/>
    </source>
</evidence>
<feature type="compositionally biased region" description="Basic residues" evidence="2">
    <location>
        <begin position="184"/>
        <end position="193"/>
    </location>
</feature>
<feature type="region of interest" description="Disordered" evidence="2">
    <location>
        <begin position="359"/>
        <end position="391"/>
    </location>
</feature>
<dbReference type="SUPFAM" id="SSF54160">
    <property type="entry name" value="Chromo domain-like"/>
    <property type="match status" value="1"/>
</dbReference>
<feature type="region of interest" description="Disordered" evidence="2">
    <location>
        <begin position="534"/>
        <end position="558"/>
    </location>
</feature>
<feature type="compositionally biased region" description="Polar residues" evidence="2">
    <location>
        <begin position="194"/>
        <end position="205"/>
    </location>
</feature>
<evidence type="ECO:0000256" key="2">
    <source>
        <dbReference type="SAM" id="MobiDB-lite"/>
    </source>
</evidence>
<feature type="compositionally biased region" description="Polar residues" evidence="2">
    <location>
        <begin position="635"/>
        <end position="647"/>
    </location>
</feature>
<feature type="region of interest" description="Disordered" evidence="2">
    <location>
        <begin position="471"/>
        <end position="499"/>
    </location>
</feature>
<keyword evidence="4" id="KW-1185">Reference proteome</keyword>
<protein>
    <recommendedName>
        <fullName evidence="5">Chromo domain-containing protein</fullName>
    </recommendedName>
</protein>
<feature type="compositionally biased region" description="Acidic residues" evidence="2">
    <location>
        <begin position="244"/>
        <end position="254"/>
    </location>
</feature>
<name>A0A9N9LT86_9HELO</name>
<dbReference type="Proteomes" id="UP000701801">
    <property type="component" value="Unassembled WGS sequence"/>
</dbReference>
<dbReference type="OrthoDB" id="3563343at2759"/>
<feature type="compositionally biased region" description="Polar residues" evidence="2">
    <location>
        <begin position="289"/>
        <end position="300"/>
    </location>
</feature>